<dbReference type="Gene3D" id="1.20.1600.10">
    <property type="entry name" value="Outer membrane efflux proteins (OEP)"/>
    <property type="match status" value="1"/>
</dbReference>
<dbReference type="GO" id="GO:0015562">
    <property type="term" value="F:efflux transmembrane transporter activity"/>
    <property type="evidence" value="ECO:0007669"/>
    <property type="project" value="InterPro"/>
</dbReference>
<comment type="caution">
    <text evidence="8">The sequence shown here is derived from an EMBL/GenBank/DDBJ whole genome shotgun (WGS) entry which is preliminary data.</text>
</comment>
<evidence type="ECO:0000256" key="1">
    <source>
        <dbReference type="ARBA" id="ARBA00004442"/>
    </source>
</evidence>
<gene>
    <name evidence="8" type="ORF">E6K74_09555</name>
</gene>
<dbReference type="GO" id="GO:1990281">
    <property type="term" value="C:efflux pump complex"/>
    <property type="evidence" value="ECO:0007669"/>
    <property type="project" value="TreeGrafter"/>
</dbReference>
<sequence>MWRRRAHLWPSRPLVKCQSSATSLPQPRRIFSKEPLAERPGIAGPFESRSTSFSPNCFGGMEVYMFRRTTGVLLAIVLGFAPAASAQPRPITLEEAVGLAKRNALQVIQARGQARTSAAGVRAAYAAFLPNVTLTASATRWFVSGGRTRGANDTLPSDPWSSDAGFGANVDIFTGGQRFFALRQARATQWAAEVNETAQQYDAALAAKQEFFNVLAARESQGAAAAQLEQAEQQRKTAIARTQARVATRSDSLRAEIQYRTAQLAVTDARNALESANASLTRVVASQEPVTAAPVDSLEHPGLALDDASLRQLAENGPAVRQAKAGLDAAKAAQRGAWTDYLPSLAASYSRTGSGTGDAPVLAGDNFGYSGALRFSASLPLFNQWQREERITQARVAQENAEAGLRDTRLAAVETLTRQLGAFRSAEERVVSQAASVAAAEEDLRVQQQRYAVGGSTILDVLTSQTQLNEARSNLIRARYDQRVAKAQLEALVGREL</sequence>
<evidence type="ECO:0000256" key="7">
    <source>
        <dbReference type="ARBA" id="ARBA00023237"/>
    </source>
</evidence>
<accession>A0A538SPN2</accession>
<dbReference type="InterPro" id="IPR003423">
    <property type="entry name" value="OMP_efflux"/>
</dbReference>
<dbReference type="Pfam" id="PF02321">
    <property type="entry name" value="OEP"/>
    <property type="match status" value="2"/>
</dbReference>
<evidence type="ECO:0000256" key="6">
    <source>
        <dbReference type="ARBA" id="ARBA00023136"/>
    </source>
</evidence>
<name>A0A538SPN2_UNCEI</name>
<dbReference type="GO" id="GO:0015288">
    <property type="term" value="F:porin activity"/>
    <property type="evidence" value="ECO:0007669"/>
    <property type="project" value="TreeGrafter"/>
</dbReference>
<dbReference type="PANTHER" id="PTHR30026:SF20">
    <property type="entry name" value="OUTER MEMBRANE PROTEIN TOLC"/>
    <property type="match status" value="1"/>
</dbReference>
<evidence type="ECO:0000256" key="3">
    <source>
        <dbReference type="ARBA" id="ARBA00022448"/>
    </source>
</evidence>
<dbReference type="InterPro" id="IPR051906">
    <property type="entry name" value="TolC-like"/>
</dbReference>
<dbReference type="EMBL" id="VBOU01000087">
    <property type="protein sequence ID" value="TMQ53334.1"/>
    <property type="molecule type" value="Genomic_DNA"/>
</dbReference>
<evidence type="ECO:0000256" key="4">
    <source>
        <dbReference type="ARBA" id="ARBA00022452"/>
    </source>
</evidence>
<reference evidence="8 9" key="1">
    <citation type="journal article" date="2019" name="Nat. Microbiol.">
        <title>Mediterranean grassland soil C-N compound turnover is dependent on rainfall and depth, and is mediated by genomically divergent microorganisms.</title>
        <authorList>
            <person name="Diamond S."/>
            <person name="Andeer P.F."/>
            <person name="Li Z."/>
            <person name="Crits-Christoph A."/>
            <person name="Burstein D."/>
            <person name="Anantharaman K."/>
            <person name="Lane K.R."/>
            <person name="Thomas B.C."/>
            <person name="Pan C."/>
            <person name="Northen T.R."/>
            <person name="Banfield J.F."/>
        </authorList>
    </citation>
    <scope>NUCLEOTIDE SEQUENCE [LARGE SCALE GENOMIC DNA]</scope>
    <source>
        <strain evidence="8">WS_4</strain>
    </source>
</reference>
<keyword evidence="3" id="KW-0813">Transport</keyword>
<comment type="subcellular location">
    <subcellularLocation>
        <location evidence="1">Cell outer membrane</location>
    </subcellularLocation>
</comment>
<organism evidence="8 9">
    <name type="scientific">Eiseniibacteriota bacterium</name>
    <dbReference type="NCBI Taxonomy" id="2212470"/>
    <lineage>
        <taxon>Bacteria</taxon>
        <taxon>Candidatus Eiseniibacteriota</taxon>
    </lineage>
</organism>
<comment type="similarity">
    <text evidence="2">Belongs to the outer membrane factor (OMF) (TC 1.B.17) family.</text>
</comment>
<dbReference type="PANTHER" id="PTHR30026">
    <property type="entry name" value="OUTER MEMBRANE PROTEIN TOLC"/>
    <property type="match status" value="1"/>
</dbReference>
<evidence type="ECO:0000256" key="2">
    <source>
        <dbReference type="ARBA" id="ARBA00007613"/>
    </source>
</evidence>
<protein>
    <submittedName>
        <fullName evidence="8">TolC family protein</fullName>
    </submittedName>
</protein>
<keyword evidence="7" id="KW-0998">Cell outer membrane</keyword>
<dbReference type="SUPFAM" id="SSF56954">
    <property type="entry name" value="Outer membrane efflux proteins (OEP)"/>
    <property type="match status" value="1"/>
</dbReference>
<dbReference type="Proteomes" id="UP000319829">
    <property type="component" value="Unassembled WGS sequence"/>
</dbReference>
<keyword evidence="6" id="KW-0472">Membrane</keyword>
<dbReference type="AlphaFoldDB" id="A0A538SPN2"/>
<evidence type="ECO:0000313" key="9">
    <source>
        <dbReference type="Proteomes" id="UP000319829"/>
    </source>
</evidence>
<keyword evidence="5" id="KW-0812">Transmembrane</keyword>
<proteinExistence type="inferred from homology"/>
<dbReference type="GO" id="GO:0009279">
    <property type="term" value="C:cell outer membrane"/>
    <property type="evidence" value="ECO:0007669"/>
    <property type="project" value="UniProtKB-SubCell"/>
</dbReference>
<evidence type="ECO:0000256" key="5">
    <source>
        <dbReference type="ARBA" id="ARBA00022692"/>
    </source>
</evidence>
<keyword evidence="4" id="KW-1134">Transmembrane beta strand</keyword>
<evidence type="ECO:0000313" key="8">
    <source>
        <dbReference type="EMBL" id="TMQ53334.1"/>
    </source>
</evidence>